<feature type="region of interest" description="Disordered" evidence="1">
    <location>
        <begin position="717"/>
        <end position="742"/>
    </location>
</feature>
<feature type="compositionally biased region" description="Polar residues" evidence="1">
    <location>
        <begin position="8"/>
        <end position="37"/>
    </location>
</feature>
<feature type="compositionally biased region" description="Polar residues" evidence="1">
    <location>
        <begin position="55"/>
        <end position="73"/>
    </location>
</feature>
<name>A0ABY7EX54_MYAAR</name>
<proteinExistence type="predicted"/>
<dbReference type="EMBL" id="CP111019">
    <property type="protein sequence ID" value="WAR13009.1"/>
    <property type="molecule type" value="Genomic_DNA"/>
</dbReference>
<evidence type="ECO:0000313" key="3">
    <source>
        <dbReference type="Proteomes" id="UP001164746"/>
    </source>
</evidence>
<protein>
    <submittedName>
        <fullName evidence="2">Uncharacterized protein</fullName>
    </submittedName>
</protein>
<feature type="region of interest" description="Disordered" evidence="1">
    <location>
        <begin position="1"/>
        <end position="99"/>
    </location>
</feature>
<evidence type="ECO:0000256" key="1">
    <source>
        <dbReference type="SAM" id="MobiDB-lite"/>
    </source>
</evidence>
<sequence length="836" mass="90961">MGPEQISRDSTTMGPEQISRHSTTMGPEQISRHSTTMGPERISQHSTPMGPVQISRDSTTMGPEQISQDSTTMGPERISRHSTPMGPVQISRDSTTMGPQQWVPSKYLETPQQWVLSKYPKTQQPWVPSEYLDTPHQWVPYKYLETPQPWPWLLPLVVGMDFLVPMLIILNVDSSPALMAFETELGATHTEHRLTSQQVEGGRDGGLKMLSKTGYCICNTGLWGLTGQHSWYLEDSVEICHQGNDVIQERKDEPRQEGPLGSPWSVAHGPVSHPPHVTRSSYTVQATVGGSSLHISPNEEPQHNINGLGHAGQVRATRCVTYKSSRTPKSRLSSTFRGIDVEGRCPGEKENICFYCVGTAMGTLDQIPDCAIFACYSVSMASICMSFCLHGQSLHVLMSPWPVFACPFVSMASLCMSFCLHGQSLHVLLSAWPVSTCHSVTMASLCMSSVSMASLCISSVYMTSLCMSSVYMASLCMSFCLHGQPLHVFFLHGQPLHVLLSQWSVSGCPFVSMVSLLVSFCLHGQSLGVLLSPWSVSGCTSVSITSLCMSCHHGQSLGVLLSPWPVSGCTSVSMVSLLVSFCHHVTGCTSVSMASLCMSCHHGQSLGVLLSPWSVSACPVTMVSLWVYFCLHGQSLHVLSPWSVTGLFSHGLGQNRCLNSNSSFIYWNHEDSFVALRLESHGSPGQKQLNTPGLQGAVTAVVTTAVHAVQARVPGPVADRAGSRSMRGGRVTRVNPHPDSQAPTRVRRLVLTSFICKKQVSHATLVGGSLIRRLMKHITIAEAELSSLLYAGLIFKPVPLLDSIILIKGRNGPMQCVGKMNCQKVCLEKLSLASKT</sequence>
<accession>A0ABY7EX54</accession>
<dbReference type="Proteomes" id="UP001164746">
    <property type="component" value="Chromosome 8"/>
</dbReference>
<keyword evidence="3" id="KW-1185">Reference proteome</keyword>
<evidence type="ECO:0000313" key="2">
    <source>
        <dbReference type="EMBL" id="WAR13009.1"/>
    </source>
</evidence>
<organism evidence="2 3">
    <name type="scientific">Mya arenaria</name>
    <name type="common">Soft-shell clam</name>
    <dbReference type="NCBI Taxonomy" id="6604"/>
    <lineage>
        <taxon>Eukaryota</taxon>
        <taxon>Metazoa</taxon>
        <taxon>Spiralia</taxon>
        <taxon>Lophotrochozoa</taxon>
        <taxon>Mollusca</taxon>
        <taxon>Bivalvia</taxon>
        <taxon>Autobranchia</taxon>
        <taxon>Heteroconchia</taxon>
        <taxon>Euheterodonta</taxon>
        <taxon>Imparidentia</taxon>
        <taxon>Neoheterodontei</taxon>
        <taxon>Myida</taxon>
        <taxon>Myoidea</taxon>
        <taxon>Myidae</taxon>
        <taxon>Mya</taxon>
    </lineage>
</organism>
<gene>
    <name evidence="2" type="ORF">MAR_027189</name>
</gene>
<reference evidence="2" key="1">
    <citation type="submission" date="2022-11" db="EMBL/GenBank/DDBJ databases">
        <title>Centuries of genome instability and evolution in soft-shell clam transmissible cancer (bioRxiv).</title>
        <authorList>
            <person name="Hart S.F.M."/>
            <person name="Yonemitsu M.A."/>
            <person name="Giersch R.M."/>
            <person name="Beal B.F."/>
            <person name="Arriagada G."/>
            <person name="Davis B.W."/>
            <person name="Ostrander E.A."/>
            <person name="Goff S.P."/>
            <person name="Metzger M.J."/>
        </authorList>
    </citation>
    <scope>NUCLEOTIDE SEQUENCE</scope>
    <source>
        <strain evidence="2">MELC-2E11</strain>
        <tissue evidence="2">Siphon/mantle</tissue>
    </source>
</reference>